<sequence length="545" mass="59131">MSDNQSFDKPAEVPMTQPAPVARNTPTAANPYPQQQPIVIERSGGRGAATGALVLSVLALGASGYLWVEGRNVLKQQETIVQNALQDAALGETDNAHSLKLALQQQEKLNQSVMALSKDQNEDHQHLANMQRSYNELLKGRVNWLVDEIEVTLNVASQQLLLSGNVPVAISALNTIEQRLKRFDQPELIAIKKAIADDLSDLRAQGGNYLDVSSTSLKVDSLEKGVASLPLVVDSTLQPANNESVPTANDADFWTRTWDKTVGMVKGMVEIRKLESNDAMLLSPEQIYFVRANLRLRLLDARLALLQHNNEIYKKNLDEAKRTVEQYFDTQSPTTQEWLKTLSELNNQQLQIVSDTALSRSQTAVRNYQTQAETEKQPISMREIEARSDVILPSIVDNPSDTAKVASAPVAEKVQPASEVKATDKPVEKSVEKAAEKPAEQSEVKAASGGSSEVSAALAGATGMSAAKVLADKLSANKAASEASAAKTTDENKSESKSDKDKSDNKSSDKSSDKTNTKPKTSDSKKADEKKSESKKADSVGKSNP</sequence>
<name>A0A376BSB9_9NEIS</name>
<keyword evidence="3" id="KW-0808">Transferase</keyword>
<dbReference type="PANTHER" id="PTHR38043:SF1">
    <property type="entry name" value="PROTEIN HEMX"/>
    <property type="match status" value="1"/>
</dbReference>
<dbReference type="EC" id="2.1.1.107" evidence="3"/>
<feature type="region of interest" description="Disordered" evidence="2">
    <location>
        <begin position="476"/>
        <end position="545"/>
    </location>
</feature>
<dbReference type="Pfam" id="PF04375">
    <property type="entry name" value="HemX"/>
    <property type="match status" value="1"/>
</dbReference>
<dbReference type="STRING" id="1120980.GCA_000745955_00496"/>
<dbReference type="PANTHER" id="PTHR38043">
    <property type="entry name" value="PROTEIN HEMX"/>
    <property type="match status" value="1"/>
</dbReference>
<feature type="compositionally biased region" description="Low complexity" evidence="2">
    <location>
        <begin position="446"/>
        <end position="455"/>
    </location>
</feature>
<dbReference type="GO" id="GO:0032259">
    <property type="term" value="P:methylation"/>
    <property type="evidence" value="ECO:0007669"/>
    <property type="project" value="UniProtKB-KW"/>
</dbReference>
<dbReference type="OrthoDB" id="9787650at2"/>
<keyword evidence="1" id="KW-0175">Coiled coil</keyword>
<protein>
    <submittedName>
        <fullName evidence="3">Uroporphyrinogen-III C-methyltransferase</fullName>
        <ecNumber evidence="3">2.1.1.107</ecNumber>
    </submittedName>
</protein>
<evidence type="ECO:0000313" key="3">
    <source>
        <dbReference type="EMBL" id="SSY79816.1"/>
    </source>
</evidence>
<dbReference type="RefSeq" id="WP_051968398.1">
    <property type="nucleotide sequence ID" value="NZ_CP091519.2"/>
</dbReference>
<evidence type="ECO:0000256" key="1">
    <source>
        <dbReference type="SAM" id="Coils"/>
    </source>
</evidence>
<feature type="compositionally biased region" description="Basic and acidic residues" evidence="2">
    <location>
        <begin position="488"/>
        <end position="539"/>
    </location>
</feature>
<dbReference type="AlphaFoldDB" id="A0A376BSB9"/>
<evidence type="ECO:0000313" key="4">
    <source>
        <dbReference type="Proteomes" id="UP000254209"/>
    </source>
</evidence>
<feature type="region of interest" description="Disordered" evidence="2">
    <location>
        <begin position="415"/>
        <end position="455"/>
    </location>
</feature>
<dbReference type="InterPro" id="IPR007470">
    <property type="entry name" value="HemX"/>
</dbReference>
<evidence type="ECO:0000256" key="2">
    <source>
        <dbReference type="SAM" id="MobiDB-lite"/>
    </source>
</evidence>
<accession>A0A376BSB9</accession>
<feature type="compositionally biased region" description="Low complexity" evidence="2">
    <location>
        <begin position="476"/>
        <end position="487"/>
    </location>
</feature>
<keyword evidence="3" id="KW-0489">Methyltransferase</keyword>
<keyword evidence="4" id="KW-1185">Reference proteome</keyword>
<proteinExistence type="predicted"/>
<dbReference type="EMBL" id="UFSO01000003">
    <property type="protein sequence ID" value="SSY79816.1"/>
    <property type="molecule type" value="Genomic_DNA"/>
</dbReference>
<reference evidence="3 4" key="1">
    <citation type="submission" date="2018-06" db="EMBL/GenBank/DDBJ databases">
        <authorList>
            <consortium name="Pathogen Informatics"/>
            <person name="Doyle S."/>
        </authorList>
    </citation>
    <scope>NUCLEOTIDE SEQUENCE [LARGE SCALE GENOMIC DNA]</scope>
    <source>
        <strain evidence="3 4">NCTC10283</strain>
    </source>
</reference>
<feature type="compositionally biased region" description="Basic and acidic residues" evidence="2">
    <location>
        <begin position="421"/>
        <end position="443"/>
    </location>
</feature>
<gene>
    <name evidence="3" type="primary">hemX</name>
    <name evidence="3" type="ORF">NCTC10283_01502</name>
</gene>
<dbReference type="GO" id="GO:0004851">
    <property type="term" value="F:uroporphyrin-III C-methyltransferase activity"/>
    <property type="evidence" value="ECO:0007669"/>
    <property type="project" value="UniProtKB-EC"/>
</dbReference>
<organism evidence="3 4">
    <name type="scientific">Alysiella crassa</name>
    <dbReference type="NCBI Taxonomy" id="153491"/>
    <lineage>
        <taxon>Bacteria</taxon>
        <taxon>Pseudomonadati</taxon>
        <taxon>Pseudomonadota</taxon>
        <taxon>Betaproteobacteria</taxon>
        <taxon>Neisseriales</taxon>
        <taxon>Neisseriaceae</taxon>
        <taxon>Alysiella</taxon>
    </lineage>
</organism>
<feature type="region of interest" description="Disordered" evidence="2">
    <location>
        <begin position="1"/>
        <end position="32"/>
    </location>
</feature>
<dbReference type="Proteomes" id="UP000254209">
    <property type="component" value="Unassembled WGS sequence"/>
</dbReference>
<feature type="coiled-coil region" evidence="1">
    <location>
        <begin position="296"/>
        <end position="330"/>
    </location>
</feature>